<comment type="caution">
    <text evidence="17">The sequence shown here is derived from an EMBL/GenBank/DDBJ whole genome shotgun (WGS) entry which is preliminary data.</text>
</comment>
<dbReference type="InterPro" id="IPR037006">
    <property type="entry name" value="CheA-like_homodim_sf"/>
</dbReference>
<dbReference type="PANTHER" id="PTHR43395">
    <property type="entry name" value="SENSOR HISTIDINE KINASE CHEA"/>
    <property type="match status" value="1"/>
</dbReference>
<dbReference type="InterPro" id="IPR036061">
    <property type="entry name" value="CheW-like_dom_sf"/>
</dbReference>
<proteinExistence type="predicted"/>
<dbReference type="InterPro" id="IPR002545">
    <property type="entry name" value="CheW-lke_dom"/>
</dbReference>
<keyword evidence="10" id="KW-0902">Two-component regulatory system</keyword>
<dbReference type="SMART" id="SM01231">
    <property type="entry name" value="H-kinase_dim"/>
    <property type="match status" value="1"/>
</dbReference>
<name>A0A401FSW1_9BACT</name>
<dbReference type="GO" id="GO:0006935">
    <property type="term" value="P:chemotaxis"/>
    <property type="evidence" value="ECO:0007669"/>
    <property type="project" value="UniProtKB-KW"/>
</dbReference>
<dbReference type="Gene3D" id="1.20.120.160">
    <property type="entry name" value="HPT domain"/>
    <property type="match status" value="1"/>
</dbReference>
<evidence type="ECO:0000259" key="16">
    <source>
        <dbReference type="PROSITE" id="PS50894"/>
    </source>
</evidence>
<dbReference type="PRINTS" id="PR00344">
    <property type="entry name" value="BCTRLSENSOR"/>
</dbReference>
<dbReference type="InterPro" id="IPR003594">
    <property type="entry name" value="HATPase_dom"/>
</dbReference>
<evidence type="ECO:0000256" key="5">
    <source>
        <dbReference type="ARBA" id="ARBA00022553"/>
    </source>
</evidence>
<keyword evidence="5 12" id="KW-0597">Phosphoprotein</keyword>
<dbReference type="SUPFAM" id="SSF55874">
    <property type="entry name" value="ATPase domain of HSP90 chaperone/DNA topoisomerase II/histidine kinase"/>
    <property type="match status" value="1"/>
</dbReference>
<dbReference type="Pfam" id="PF01627">
    <property type="entry name" value="Hpt"/>
    <property type="match status" value="1"/>
</dbReference>
<dbReference type="Gene3D" id="3.30.565.10">
    <property type="entry name" value="Histidine kinase-like ATPase, C-terminal domain"/>
    <property type="match status" value="1"/>
</dbReference>
<dbReference type="CDD" id="cd00731">
    <property type="entry name" value="CheA_reg"/>
    <property type="match status" value="1"/>
</dbReference>
<dbReference type="GO" id="GO:0005737">
    <property type="term" value="C:cytoplasm"/>
    <property type="evidence" value="ECO:0007669"/>
    <property type="project" value="InterPro"/>
</dbReference>
<keyword evidence="9" id="KW-0067">ATP-binding</keyword>
<dbReference type="SMART" id="SM00073">
    <property type="entry name" value="HPT"/>
    <property type="match status" value="1"/>
</dbReference>
<dbReference type="EC" id="2.7.13.3" evidence="2"/>
<feature type="domain" description="CheW-like" evidence="15">
    <location>
        <begin position="459"/>
        <end position="594"/>
    </location>
</feature>
<dbReference type="PROSITE" id="PS50851">
    <property type="entry name" value="CHEW"/>
    <property type="match status" value="1"/>
</dbReference>
<evidence type="ECO:0000256" key="9">
    <source>
        <dbReference type="ARBA" id="ARBA00022840"/>
    </source>
</evidence>
<dbReference type="SMART" id="SM00260">
    <property type="entry name" value="CheW"/>
    <property type="match status" value="1"/>
</dbReference>
<accession>A0A401FSW1</accession>
<dbReference type="Pfam" id="PF01584">
    <property type="entry name" value="CheW"/>
    <property type="match status" value="1"/>
</dbReference>
<evidence type="ECO:0000256" key="2">
    <source>
        <dbReference type="ARBA" id="ARBA00012438"/>
    </source>
</evidence>
<feature type="modified residue" description="Phosphohistidine" evidence="12">
    <location>
        <position position="49"/>
    </location>
</feature>
<keyword evidence="7" id="KW-0547">Nucleotide-binding</keyword>
<evidence type="ECO:0000259" key="15">
    <source>
        <dbReference type="PROSITE" id="PS50851"/>
    </source>
</evidence>
<keyword evidence="6" id="KW-0808">Transferase</keyword>
<dbReference type="InterPro" id="IPR036890">
    <property type="entry name" value="HATPase_C_sf"/>
</dbReference>
<sequence length="595" mass="64942">MPEDADLELIGEFITESGDLIISAEEALLSMESNPDDTEAVSTVFRAFHNIKGTSAFFELSLMTELAHYAESVLSRVREHEIRYAGGYPDLALRSVDMLKELFRLLQEALAGNPFTKPAGYDDLMRLLADPEKAGISDAGDPMSETEPDAPPAIGPLSEATEAASAEVPEKPEPTVSPAPEEKKQETPPPPSGTAPKKASAQHSRQVVESSIRVPIKRLDRFIDMVGELVVSHSMVAQDRGVAGGENHELAKKVAHTTKIVRELQSMSMSMRMIPLKMTFRKMARLVRDLSRKIGKDVHFITEGEDTEIDRNMVDIINDPLVHMVRNALDHGIELPDQREAMGKPRFGTIHLSAYHSAGNVVVEIRDDGRGLDRAEILRNASERHLIEDGSSMSDREVCNLIFEPGFSTAKIVSDVSGRGVGMDVVKKNIEVIRGHVEIQSDPGQGSIFKMSLPLTLAIIDGMVVRVGKEKYVVPTISIVRSVQPTRKDLSTVMRQGEVLNLQGRLIPLFRLADLFTIQDAETDLMRSIAVIVENDGHQAGLLVDELIGSQQIVIKTLGETLGNIAGISGSAIMPDGKVGLILDIGGLVRLANQT</sequence>
<dbReference type="SUPFAM" id="SSF47226">
    <property type="entry name" value="Histidine-containing phosphotransfer domain, HPT domain"/>
    <property type="match status" value="1"/>
</dbReference>
<feature type="region of interest" description="Disordered" evidence="13">
    <location>
        <begin position="134"/>
        <end position="209"/>
    </location>
</feature>
<dbReference type="InterPro" id="IPR004358">
    <property type="entry name" value="Sig_transdc_His_kin-like_C"/>
</dbReference>
<evidence type="ECO:0000256" key="8">
    <source>
        <dbReference type="ARBA" id="ARBA00022777"/>
    </source>
</evidence>
<keyword evidence="8" id="KW-0418">Kinase</keyword>
<dbReference type="FunFam" id="3.30.565.10:FF:000016">
    <property type="entry name" value="Chemotaxis protein CheA, putative"/>
    <property type="match status" value="1"/>
</dbReference>
<evidence type="ECO:0000256" key="6">
    <source>
        <dbReference type="ARBA" id="ARBA00022679"/>
    </source>
</evidence>
<dbReference type="PANTHER" id="PTHR43395:SF10">
    <property type="entry name" value="CHEMOTAXIS PROTEIN CHEA"/>
    <property type="match status" value="1"/>
</dbReference>
<dbReference type="InterPro" id="IPR036097">
    <property type="entry name" value="HisK_dim/P_sf"/>
</dbReference>
<comment type="function">
    <text evidence="11">Involved in the transmission of sensory signals from the chemoreceptors to the flagellar motors. CheA is autophosphorylated; it can transfer its phosphate group to either CheB or CheY.</text>
</comment>
<evidence type="ECO:0000313" key="17">
    <source>
        <dbReference type="EMBL" id="GBC60045.1"/>
    </source>
</evidence>
<comment type="catalytic activity">
    <reaction evidence="1">
        <text>ATP + protein L-histidine = ADP + protein N-phospho-L-histidine.</text>
        <dbReference type="EC" id="2.7.13.3"/>
    </reaction>
</comment>
<reference evidence="18" key="1">
    <citation type="submission" date="2017-11" db="EMBL/GenBank/DDBJ databases">
        <authorList>
            <person name="Watanabe M."/>
            <person name="Kojima H."/>
        </authorList>
    </citation>
    <scope>NUCLEOTIDE SEQUENCE [LARGE SCALE GENOMIC DNA]</scope>
    <source>
        <strain evidence="18">Tokyo 01</strain>
    </source>
</reference>
<evidence type="ECO:0000256" key="11">
    <source>
        <dbReference type="ARBA" id="ARBA00035100"/>
    </source>
</evidence>
<dbReference type="Gene3D" id="1.10.287.560">
    <property type="entry name" value="Histidine kinase CheA-like, homodimeric domain"/>
    <property type="match status" value="1"/>
</dbReference>
<keyword evidence="18" id="KW-1185">Reference proteome</keyword>
<dbReference type="GO" id="GO:0005524">
    <property type="term" value="F:ATP binding"/>
    <property type="evidence" value="ECO:0007669"/>
    <property type="project" value="UniProtKB-KW"/>
</dbReference>
<dbReference type="EMBL" id="BEXT01000001">
    <property type="protein sequence ID" value="GBC60045.1"/>
    <property type="molecule type" value="Genomic_DNA"/>
</dbReference>
<dbReference type="Pfam" id="PF02895">
    <property type="entry name" value="H-kinase_dim"/>
    <property type="match status" value="1"/>
</dbReference>
<evidence type="ECO:0000256" key="4">
    <source>
        <dbReference type="ARBA" id="ARBA00022500"/>
    </source>
</evidence>
<dbReference type="GO" id="GO:0000155">
    <property type="term" value="F:phosphorelay sensor kinase activity"/>
    <property type="evidence" value="ECO:0007669"/>
    <property type="project" value="InterPro"/>
</dbReference>
<reference evidence="18" key="2">
    <citation type="submission" date="2019-01" db="EMBL/GenBank/DDBJ databases">
        <title>Genome sequence of Desulfonema ishimotonii strain Tokyo 01.</title>
        <authorList>
            <person name="Fukui M."/>
        </authorList>
    </citation>
    <scope>NUCLEOTIDE SEQUENCE [LARGE SCALE GENOMIC DNA]</scope>
    <source>
        <strain evidence="18">Tokyo 01</strain>
    </source>
</reference>
<evidence type="ECO:0000256" key="3">
    <source>
        <dbReference type="ARBA" id="ARBA00021495"/>
    </source>
</evidence>
<evidence type="ECO:0000256" key="10">
    <source>
        <dbReference type="ARBA" id="ARBA00023012"/>
    </source>
</evidence>
<evidence type="ECO:0000256" key="12">
    <source>
        <dbReference type="PROSITE-ProRule" id="PRU00110"/>
    </source>
</evidence>
<protein>
    <recommendedName>
        <fullName evidence="3">Chemotaxis protein CheA</fullName>
        <ecNumber evidence="2">2.7.13.3</ecNumber>
    </recommendedName>
</protein>
<dbReference type="InterPro" id="IPR008207">
    <property type="entry name" value="Sig_transdc_His_kin_Hpt_dom"/>
</dbReference>
<dbReference type="SUPFAM" id="SSF47384">
    <property type="entry name" value="Homodimeric domain of signal transducing histidine kinase"/>
    <property type="match status" value="1"/>
</dbReference>
<feature type="domain" description="HPt" evidence="16">
    <location>
        <begin position="2"/>
        <end position="109"/>
    </location>
</feature>
<dbReference type="InterPro" id="IPR051315">
    <property type="entry name" value="Bact_Chemotaxis_CheA"/>
</dbReference>
<dbReference type="SUPFAM" id="SSF50341">
    <property type="entry name" value="CheW-like"/>
    <property type="match status" value="1"/>
</dbReference>
<dbReference type="PROSITE" id="PS50894">
    <property type="entry name" value="HPT"/>
    <property type="match status" value="1"/>
</dbReference>
<organism evidence="17 18">
    <name type="scientific">Desulfonema ishimotonii</name>
    <dbReference type="NCBI Taxonomy" id="45657"/>
    <lineage>
        <taxon>Bacteria</taxon>
        <taxon>Pseudomonadati</taxon>
        <taxon>Thermodesulfobacteriota</taxon>
        <taxon>Desulfobacteria</taxon>
        <taxon>Desulfobacterales</taxon>
        <taxon>Desulfococcaceae</taxon>
        <taxon>Desulfonema</taxon>
    </lineage>
</organism>
<gene>
    <name evidence="17" type="ORF">DENIS_0987</name>
</gene>
<evidence type="ECO:0000256" key="1">
    <source>
        <dbReference type="ARBA" id="ARBA00000085"/>
    </source>
</evidence>
<dbReference type="SMART" id="SM00387">
    <property type="entry name" value="HATPase_c"/>
    <property type="match status" value="1"/>
</dbReference>
<dbReference type="InterPro" id="IPR005467">
    <property type="entry name" value="His_kinase_dom"/>
</dbReference>
<evidence type="ECO:0000256" key="7">
    <source>
        <dbReference type="ARBA" id="ARBA00022741"/>
    </source>
</evidence>
<dbReference type="Gene3D" id="2.30.30.40">
    <property type="entry name" value="SH3 Domains"/>
    <property type="match status" value="1"/>
</dbReference>
<dbReference type="Pfam" id="PF02518">
    <property type="entry name" value="HATPase_c"/>
    <property type="match status" value="1"/>
</dbReference>
<evidence type="ECO:0000259" key="14">
    <source>
        <dbReference type="PROSITE" id="PS50109"/>
    </source>
</evidence>
<dbReference type="Proteomes" id="UP000288096">
    <property type="component" value="Unassembled WGS sequence"/>
</dbReference>
<evidence type="ECO:0000313" key="18">
    <source>
        <dbReference type="Proteomes" id="UP000288096"/>
    </source>
</evidence>
<dbReference type="AlphaFoldDB" id="A0A401FSW1"/>
<evidence type="ECO:0000256" key="13">
    <source>
        <dbReference type="SAM" id="MobiDB-lite"/>
    </source>
</evidence>
<dbReference type="InterPro" id="IPR004105">
    <property type="entry name" value="CheA-like_dim"/>
</dbReference>
<dbReference type="CDD" id="cd00088">
    <property type="entry name" value="HPT"/>
    <property type="match status" value="1"/>
</dbReference>
<dbReference type="PROSITE" id="PS50109">
    <property type="entry name" value="HIS_KIN"/>
    <property type="match status" value="1"/>
</dbReference>
<dbReference type="CDD" id="cd16916">
    <property type="entry name" value="HATPase_CheA-like"/>
    <property type="match status" value="1"/>
</dbReference>
<dbReference type="InterPro" id="IPR036641">
    <property type="entry name" value="HPT_dom_sf"/>
</dbReference>
<keyword evidence="4" id="KW-0145">Chemotaxis</keyword>
<feature type="domain" description="Histidine kinase" evidence="14">
    <location>
        <begin position="207"/>
        <end position="457"/>
    </location>
</feature>